<feature type="domain" description="tRNA nucleotidyltransferase/poly(A) polymerase RNA and SrmB- binding" evidence="11">
    <location>
        <begin position="171"/>
        <end position="230"/>
    </location>
</feature>
<dbReference type="CDD" id="cd00077">
    <property type="entry name" value="HDc"/>
    <property type="match status" value="1"/>
</dbReference>
<dbReference type="InterPro" id="IPR006674">
    <property type="entry name" value="HD_domain"/>
</dbReference>
<dbReference type="PANTHER" id="PTHR46173:SF1">
    <property type="entry name" value="CCA TRNA NUCLEOTIDYLTRANSFERASE 1, MITOCHONDRIAL"/>
    <property type="match status" value="1"/>
</dbReference>
<dbReference type="InterPro" id="IPR006675">
    <property type="entry name" value="HDIG_dom"/>
</dbReference>
<dbReference type="PANTHER" id="PTHR46173">
    <property type="entry name" value="CCA TRNA NUCLEOTIDYLTRANSFERASE 1, MITOCHONDRIAL"/>
    <property type="match status" value="1"/>
</dbReference>
<keyword evidence="5" id="KW-0479">Metal-binding</keyword>
<comment type="caution">
    <text evidence="12">The sequence shown here is derived from an EMBL/GenBank/DDBJ whole genome shotgun (WGS) entry which is preliminary data.</text>
</comment>
<dbReference type="Gene3D" id="1.10.246.80">
    <property type="match status" value="1"/>
</dbReference>
<feature type="domain" description="Poly A polymerase head" evidence="9">
    <location>
        <begin position="23"/>
        <end position="143"/>
    </location>
</feature>
<sequence length="442" mass="50606">MKIILTEEVSYILDALSKNNREAFIVGGCVRDSLLKREIKDWDITTSALPEEIINLFEHTIPTGIKHGTVTVVININNYEVTTYRIDGKYSDNRHPDKVTFTPSLKEDLSRRDFTINAMAYNKISGLVDLFDGSADLYRRIIRCVGDPDKRFKEDALRMLRAVRFACELKFNIHKSTFTAIINNAYLLSSVSKERIRDEFCKILLSDLPSRGLRMLEKTDLLFFIIPELKESVGFDQKNPHHDKNVFDHILSVVDNSPQELIVRLSALLHDIGKPRTFSTDKKGIGHFYGHNLVGAEMAEKILKRLRFDNITIKKVSILITEHMSIYANMKNRSLKKFINRVGAENLDSLFKLQMADRGGHKDNADYSPILKRKEAIEEILNNEEAYNIGMLKINGDDLIKLGFKPGKEIGIILEELLNKVMERPDMNNRAKLIELAKIKKA</sequence>
<dbReference type="SUPFAM" id="SSF81301">
    <property type="entry name" value="Nucleotidyltransferase"/>
    <property type="match status" value="1"/>
</dbReference>
<dbReference type="Gene3D" id="1.10.3090.10">
    <property type="entry name" value="cca-adding enzyme, domain 2"/>
    <property type="match status" value="1"/>
</dbReference>
<dbReference type="InterPro" id="IPR050264">
    <property type="entry name" value="Bact_CCA-adding_enz_type3_sf"/>
</dbReference>
<dbReference type="Proteomes" id="UP001623591">
    <property type="component" value="Unassembled WGS sequence"/>
</dbReference>
<keyword evidence="4" id="KW-0548">Nucleotidyltransferase</keyword>
<evidence type="ECO:0000313" key="13">
    <source>
        <dbReference type="Proteomes" id="UP001623591"/>
    </source>
</evidence>
<comment type="similarity">
    <text evidence="8">Belongs to the tRNA nucleotidyltransferase/poly(A) polymerase family.</text>
</comment>
<evidence type="ECO:0000256" key="4">
    <source>
        <dbReference type="ARBA" id="ARBA00022695"/>
    </source>
</evidence>
<keyword evidence="2 8" id="KW-0808">Transferase</keyword>
<dbReference type="Pfam" id="PF01743">
    <property type="entry name" value="PolyA_pol"/>
    <property type="match status" value="1"/>
</dbReference>
<feature type="domain" description="HD" evidence="10">
    <location>
        <begin position="259"/>
        <end position="327"/>
    </location>
</feature>
<keyword evidence="13" id="KW-1185">Reference proteome</keyword>
<dbReference type="InterPro" id="IPR043519">
    <property type="entry name" value="NT_sf"/>
</dbReference>
<dbReference type="Pfam" id="PF12627">
    <property type="entry name" value="PolyA_pol_RNAbd"/>
    <property type="match status" value="1"/>
</dbReference>
<accession>A0ABW8T2G9</accession>
<dbReference type="Pfam" id="PF01966">
    <property type="entry name" value="HD"/>
    <property type="match status" value="1"/>
</dbReference>
<dbReference type="NCBIfam" id="TIGR00277">
    <property type="entry name" value="HDIG"/>
    <property type="match status" value="1"/>
</dbReference>
<evidence type="ECO:0000256" key="6">
    <source>
        <dbReference type="ARBA" id="ARBA00022741"/>
    </source>
</evidence>
<keyword evidence="6" id="KW-0547">Nucleotide-binding</keyword>
<keyword evidence="7" id="KW-0460">Magnesium</keyword>
<dbReference type="RefSeq" id="WP_406769060.1">
    <property type="nucleotide sequence ID" value="NZ_JBJHZZ010000002.1"/>
</dbReference>
<dbReference type="SUPFAM" id="SSF81891">
    <property type="entry name" value="Poly A polymerase C-terminal region-like"/>
    <property type="match status" value="1"/>
</dbReference>
<name>A0ABW8T2G9_9CLOT</name>
<dbReference type="InterPro" id="IPR032828">
    <property type="entry name" value="PolyA_RNA-bd"/>
</dbReference>
<evidence type="ECO:0000256" key="2">
    <source>
        <dbReference type="ARBA" id="ARBA00022679"/>
    </source>
</evidence>
<evidence type="ECO:0000259" key="11">
    <source>
        <dbReference type="Pfam" id="PF12627"/>
    </source>
</evidence>
<evidence type="ECO:0000256" key="3">
    <source>
        <dbReference type="ARBA" id="ARBA00022694"/>
    </source>
</evidence>
<dbReference type="EMBL" id="JBJHZZ010000002">
    <property type="protein sequence ID" value="MFL0246597.1"/>
    <property type="molecule type" value="Genomic_DNA"/>
</dbReference>
<dbReference type="CDD" id="cd05398">
    <property type="entry name" value="NT_ClassII-CCAase"/>
    <property type="match status" value="1"/>
</dbReference>
<keyword evidence="8" id="KW-0694">RNA-binding</keyword>
<evidence type="ECO:0000256" key="1">
    <source>
        <dbReference type="ARBA" id="ARBA00001946"/>
    </source>
</evidence>
<protein>
    <submittedName>
        <fullName evidence="12">CCA tRNA nucleotidyltransferase</fullName>
    </submittedName>
</protein>
<evidence type="ECO:0000313" key="12">
    <source>
        <dbReference type="EMBL" id="MFL0246597.1"/>
    </source>
</evidence>
<dbReference type="InterPro" id="IPR003607">
    <property type="entry name" value="HD/PDEase_dom"/>
</dbReference>
<evidence type="ECO:0000259" key="10">
    <source>
        <dbReference type="Pfam" id="PF01966"/>
    </source>
</evidence>
<keyword evidence="3" id="KW-0819">tRNA processing</keyword>
<evidence type="ECO:0000256" key="8">
    <source>
        <dbReference type="RuleBase" id="RU003953"/>
    </source>
</evidence>
<comment type="cofactor">
    <cofactor evidence="1">
        <name>Mg(2+)</name>
        <dbReference type="ChEBI" id="CHEBI:18420"/>
    </cofactor>
</comment>
<evidence type="ECO:0000256" key="7">
    <source>
        <dbReference type="ARBA" id="ARBA00022842"/>
    </source>
</evidence>
<evidence type="ECO:0000259" key="9">
    <source>
        <dbReference type="Pfam" id="PF01743"/>
    </source>
</evidence>
<evidence type="ECO:0000256" key="5">
    <source>
        <dbReference type="ARBA" id="ARBA00022723"/>
    </source>
</evidence>
<dbReference type="InterPro" id="IPR002646">
    <property type="entry name" value="PolA_pol_head_dom"/>
</dbReference>
<organism evidence="12 13">
    <name type="scientific">Candidatus Clostridium stratigraminis</name>
    <dbReference type="NCBI Taxonomy" id="3381661"/>
    <lineage>
        <taxon>Bacteria</taxon>
        <taxon>Bacillati</taxon>
        <taxon>Bacillota</taxon>
        <taxon>Clostridia</taxon>
        <taxon>Eubacteriales</taxon>
        <taxon>Clostridiaceae</taxon>
        <taxon>Clostridium</taxon>
    </lineage>
</organism>
<proteinExistence type="inferred from homology"/>
<gene>
    <name evidence="12" type="ORF">ACJDUG_06420</name>
</gene>
<dbReference type="Gene3D" id="3.30.460.10">
    <property type="entry name" value="Beta Polymerase, domain 2"/>
    <property type="match status" value="1"/>
</dbReference>
<reference evidence="12 13" key="1">
    <citation type="submission" date="2024-11" db="EMBL/GenBank/DDBJ databases">
        <authorList>
            <person name="Heng Y.C."/>
            <person name="Lim A.C.H."/>
            <person name="Lee J.K.Y."/>
            <person name="Kittelmann S."/>
        </authorList>
    </citation>
    <scope>NUCLEOTIDE SEQUENCE [LARGE SCALE GENOMIC DNA]</scope>
    <source>
        <strain evidence="12 13">WILCCON 0185</strain>
    </source>
</reference>